<feature type="region of interest" description="Disordered" evidence="19">
    <location>
        <begin position="745"/>
        <end position="766"/>
    </location>
</feature>
<dbReference type="InterPro" id="IPR036179">
    <property type="entry name" value="Ig-like_dom_sf"/>
</dbReference>
<feature type="domain" description="Protein kinase" evidence="22">
    <location>
        <begin position="414"/>
        <end position="705"/>
    </location>
</feature>
<feature type="binding site" evidence="15">
    <location>
        <position position="574"/>
    </location>
    <ligand>
        <name>ATP</name>
        <dbReference type="ChEBI" id="CHEBI:30616"/>
    </ligand>
</feature>
<evidence type="ECO:0000256" key="21">
    <source>
        <dbReference type="SAM" id="SignalP"/>
    </source>
</evidence>
<dbReference type="GO" id="GO:0005886">
    <property type="term" value="C:plasma membrane"/>
    <property type="evidence" value="ECO:0007669"/>
    <property type="project" value="TreeGrafter"/>
</dbReference>
<dbReference type="PIRSF" id="PIRSF000615">
    <property type="entry name" value="TyrPK_CSF1-R"/>
    <property type="match status" value="1"/>
</dbReference>
<keyword evidence="6 15" id="KW-0067">ATP-binding</keyword>
<evidence type="ECO:0000256" key="3">
    <source>
        <dbReference type="ARBA" id="ARBA00022692"/>
    </source>
</evidence>
<evidence type="ECO:0000256" key="18">
    <source>
        <dbReference type="PROSITE-ProRule" id="PRU10141"/>
    </source>
</evidence>
<dbReference type="FunFam" id="1.10.510.10:FF:000462">
    <property type="entry name" value="Receptor tyrosine kinase"/>
    <property type="match status" value="1"/>
</dbReference>
<dbReference type="PROSITE" id="PS50011">
    <property type="entry name" value="PROTEIN_KINASE_DOM"/>
    <property type="match status" value="1"/>
</dbReference>
<feature type="chain" id="PRO_5032471631" description="receptor protein-tyrosine kinase" evidence="21">
    <location>
        <begin position="28"/>
        <end position="766"/>
    </location>
</feature>
<keyword evidence="3 20" id="KW-0812">Transmembrane</keyword>
<evidence type="ECO:0000256" key="1">
    <source>
        <dbReference type="ARBA" id="ARBA00004167"/>
    </source>
</evidence>
<dbReference type="InterPro" id="IPR000719">
    <property type="entry name" value="Prot_kinase_dom"/>
</dbReference>
<evidence type="ECO:0000256" key="5">
    <source>
        <dbReference type="ARBA" id="ARBA00022741"/>
    </source>
</evidence>
<evidence type="ECO:0000256" key="7">
    <source>
        <dbReference type="ARBA" id="ARBA00022989"/>
    </source>
</evidence>
<dbReference type="Gene3D" id="1.10.510.10">
    <property type="entry name" value="Transferase(Phosphotransferase) domain 1"/>
    <property type="match status" value="1"/>
</dbReference>
<comment type="subcellular location">
    <subcellularLocation>
        <location evidence="1">Membrane</location>
        <topology evidence="1">Single-pass membrane protein</topology>
    </subcellularLocation>
</comment>
<feature type="binding site" evidence="16">
    <location>
        <position position="575"/>
    </location>
    <ligand>
        <name>Mg(2+)</name>
        <dbReference type="ChEBI" id="CHEBI:18420"/>
    </ligand>
</feature>
<evidence type="ECO:0000256" key="6">
    <source>
        <dbReference type="ARBA" id="ARBA00022840"/>
    </source>
</evidence>
<evidence type="ECO:0000256" key="17">
    <source>
        <dbReference type="PIRSR" id="PIRSR000615-4"/>
    </source>
</evidence>
<comment type="catalytic activity">
    <reaction evidence="13">
        <text>L-tyrosyl-[protein] + ATP = O-phospho-L-tyrosyl-[protein] + ADP + H(+)</text>
        <dbReference type="Rhea" id="RHEA:10596"/>
        <dbReference type="Rhea" id="RHEA-COMP:10136"/>
        <dbReference type="Rhea" id="RHEA-COMP:20101"/>
        <dbReference type="ChEBI" id="CHEBI:15378"/>
        <dbReference type="ChEBI" id="CHEBI:30616"/>
        <dbReference type="ChEBI" id="CHEBI:46858"/>
        <dbReference type="ChEBI" id="CHEBI:61978"/>
        <dbReference type="ChEBI" id="CHEBI:456216"/>
        <dbReference type="EC" id="2.7.10.1"/>
    </reaction>
</comment>
<dbReference type="PROSITE" id="PS00109">
    <property type="entry name" value="PROTEIN_KINASE_TYR"/>
    <property type="match status" value="1"/>
</dbReference>
<keyword evidence="8 20" id="KW-0472">Membrane</keyword>
<feature type="active site" description="Proton acceptor" evidence="14">
    <location>
        <position position="570"/>
    </location>
</feature>
<dbReference type="GO" id="GO:0043235">
    <property type="term" value="C:receptor complex"/>
    <property type="evidence" value="ECO:0007669"/>
    <property type="project" value="TreeGrafter"/>
</dbReference>
<dbReference type="Gene3D" id="2.60.40.10">
    <property type="entry name" value="Immunoglobulins"/>
    <property type="match status" value="2"/>
</dbReference>
<dbReference type="GO" id="GO:0004714">
    <property type="term" value="F:transmembrane receptor protein tyrosine kinase activity"/>
    <property type="evidence" value="ECO:0007669"/>
    <property type="project" value="UniProtKB-EC"/>
</dbReference>
<evidence type="ECO:0000313" key="25">
    <source>
        <dbReference type="Proteomes" id="UP000663824"/>
    </source>
</evidence>
<evidence type="ECO:0000256" key="9">
    <source>
        <dbReference type="ARBA" id="ARBA00023157"/>
    </source>
</evidence>
<evidence type="ECO:0000256" key="12">
    <source>
        <dbReference type="ARBA" id="ARBA00023319"/>
    </source>
</evidence>
<keyword evidence="16" id="KW-0479">Metal-binding</keyword>
<keyword evidence="12" id="KW-0393">Immunoglobulin domain</keyword>
<dbReference type="InterPro" id="IPR020635">
    <property type="entry name" value="Tyr_kinase_cat_dom"/>
</dbReference>
<feature type="binding site" evidence="15 18">
    <location>
        <position position="448"/>
    </location>
    <ligand>
        <name>ATP</name>
        <dbReference type="ChEBI" id="CHEBI:30616"/>
    </ligand>
</feature>
<organism evidence="24 25">
    <name type="scientific">Rotaria magnacalcarata</name>
    <dbReference type="NCBI Taxonomy" id="392030"/>
    <lineage>
        <taxon>Eukaryota</taxon>
        <taxon>Metazoa</taxon>
        <taxon>Spiralia</taxon>
        <taxon>Gnathifera</taxon>
        <taxon>Rotifera</taxon>
        <taxon>Eurotatoria</taxon>
        <taxon>Bdelloidea</taxon>
        <taxon>Philodinida</taxon>
        <taxon>Philodinidae</taxon>
        <taxon>Rotaria</taxon>
    </lineage>
</organism>
<evidence type="ECO:0000256" key="10">
    <source>
        <dbReference type="ARBA" id="ARBA00023170"/>
    </source>
</evidence>
<dbReference type="Gene3D" id="3.30.200.20">
    <property type="entry name" value="Phosphorylase Kinase, domain 1"/>
    <property type="match status" value="1"/>
</dbReference>
<evidence type="ECO:0000256" key="16">
    <source>
        <dbReference type="PIRSR" id="PIRSR000615-3"/>
    </source>
</evidence>
<dbReference type="InterPro" id="IPR013098">
    <property type="entry name" value="Ig_I-set"/>
</dbReference>
<dbReference type="InterPro" id="IPR011009">
    <property type="entry name" value="Kinase-like_dom_sf"/>
</dbReference>
<dbReference type="PANTHER" id="PTHR24416:SF550">
    <property type="entry name" value="FIBROBLAST GROWTH FACTOR RECEPTOR HOMOLOG 1-RELATED"/>
    <property type="match status" value="1"/>
</dbReference>
<dbReference type="InterPro" id="IPR007110">
    <property type="entry name" value="Ig-like_dom"/>
</dbReference>
<accession>A0A816XM11</accession>
<evidence type="ECO:0000256" key="13">
    <source>
        <dbReference type="ARBA" id="ARBA00051243"/>
    </source>
</evidence>
<feature type="binding site" evidence="15">
    <location>
        <begin position="421"/>
        <end position="428"/>
    </location>
    <ligand>
        <name>ATP</name>
        <dbReference type="ChEBI" id="CHEBI:30616"/>
    </ligand>
</feature>
<evidence type="ECO:0000256" key="19">
    <source>
        <dbReference type="SAM" id="MobiDB-lite"/>
    </source>
</evidence>
<dbReference type="PROSITE" id="PS50835">
    <property type="entry name" value="IG_LIKE"/>
    <property type="match status" value="2"/>
</dbReference>
<feature type="transmembrane region" description="Helical" evidence="20">
    <location>
        <begin position="316"/>
        <end position="337"/>
    </location>
</feature>
<feature type="signal peptide" evidence="21">
    <location>
        <begin position="1"/>
        <end position="27"/>
    </location>
</feature>
<dbReference type="InterPro" id="IPR003598">
    <property type="entry name" value="Ig_sub2"/>
</dbReference>
<dbReference type="Pfam" id="PF07714">
    <property type="entry name" value="PK_Tyr_Ser-Thr"/>
    <property type="match status" value="1"/>
</dbReference>
<dbReference type="Proteomes" id="UP000663824">
    <property type="component" value="Unassembled WGS sequence"/>
</dbReference>
<evidence type="ECO:0000256" key="8">
    <source>
        <dbReference type="ARBA" id="ARBA00023136"/>
    </source>
</evidence>
<keyword evidence="7 20" id="KW-1133">Transmembrane helix</keyword>
<dbReference type="PROSITE" id="PS00107">
    <property type="entry name" value="PROTEIN_KINASE_ATP"/>
    <property type="match status" value="1"/>
</dbReference>
<dbReference type="SMART" id="SM00408">
    <property type="entry name" value="IGc2"/>
    <property type="match status" value="2"/>
</dbReference>
<evidence type="ECO:0000256" key="20">
    <source>
        <dbReference type="SAM" id="Phobius"/>
    </source>
</evidence>
<evidence type="ECO:0000256" key="11">
    <source>
        <dbReference type="ARBA" id="ARBA00023180"/>
    </source>
</evidence>
<dbReference type="EC" id="2.7.10.1" evidence="2"/>
<dbReference type="SMART" id="SM00219">
    <property type="entry name" value="TyrKc"/>
    <property type="match status" value="1"/>
</dbReference>
<evidence type="ECO:0000259" key="23">
    <source>
        <dbReference type="PROSITE" id="PS50835"/>
    </source>
</evidence>
<evidence type="ECO:0000256" key="2">
    <source>
        <dbReference type="ARBA" id="ARBA00011902"/>
    </source>
</evidence>
<gene>
    <name evidence="24" type="ORF">MBJ925_LOCUS30827</name>
</gene>
<evidence type="ECO:0000256" key="14">
    <source>
        <dbReference type="PIRSR" id="PIRSR000615-1"/>
    </source>
</evidence>
<evidence type="ECO:0000256" key="15">
    <source>
        <dbReference type="PIRSR" id="PIRSR000615-2"/>
    </source>
</evidence>
<dbReference type="InterPro" id="IPR013783">
    <property type="entry name" value="Ig-like_fold"/>
</dbReference>
<name>A0A816XM11_9BILA</name>
<dbReference type="EMBL" id="CAJNRE010016774">
    <property type="protein sequence ID" value="CAF2148578.1"/>
    <property type="molecule type" value="Genomic_DNA"/>
</dbReference>
<dbReference type="Pfam" id="PF13927">
    <property type="entry name" value="Ig_3"/>
    <property type="match status" value="1"/>
</dbReference>
<keyword evidence="9" id="KW-1015">Disulfide bond</keyword>
<keyword evidence="10" id="KW-0675">Receptor</keyword>
<feature type="compositionally biased region" description="Low complexity" evidence="19">
    <location>
        <begin position="749"/>
        <end position="766"/>
    </location>
</feature>
<dbReference type="InterPro" id="IPR008266">
    <property type="entry name" value="Tyr_kinase_AS"/>
</dbReference>
<dbReference type="GO" id="GO:0046872">
    <property type="term" value="F:metal ion binding"/>
    <property type="evidence" value="ECO:0007669"/>
    <property type="project" value="UniProtKB-KW"/>
</dbReference>
<dbReference type="InterPro" id="IPR001245">
    <property type="entry name" value="Ser-Thr/Tyr_kinase_cat_dom"/>
</dbReference>
<sequence length="766" mass="86913">MTMIIFHQLKIFFTTFVVLININIVSANEKSIDIQDSPVNSSGYDDAYYDGDQQVPQSAEDFQAIDCSIQCSPHWIEPVIQQKQTLVYPTSASIQLKCPYRAKPKAKITWLKDGHIFAPELAELFSINDAYLNISKATMYEAGMYTCIIENSLGNISRSFQLIVQGRSLDRPVFISKSTNLTQYEGDNITFECSFYSDSSPFVQWFVRRQGNKIQEQDQNYELEFLKFSNGSRFSVGKRQEYNPHTMSEDEVKLLNIKNLKRNDTGSYLCRVLNEYGFADLIHNLTVLPASERPSLLQNLSMGTRHSISTRLPDELIITIGCIIAILLFAFILFLIYHFRNQKSLRRTLLATRILATRGINTLKTNQLYRSDIDQKTKIPLMDDGCRRFPTEGTISTIISSYYDDQCEFPRENLSIGHLIGKGAFGLVYQGLAKNINSKEKLTTIAIKTVQDDATPDEIENLLKELCVMKMVGKHANIISLLGCCTKGGQVMLIVEYARYGNLRDYLRRKRPSGHILSGSFEQDDNDDGYKQDDNDNLINSLTTMDLIFFCLQIATGMEYLHSQKCIHRDLAARNVLLAESRVCKIADFGLARDLTQTYYYRKQTDGRVPVKWMSPEALFDRKFSTKSDVWSFAILAWEIMTYGGTPYPSIAAEHLFDYLKNGNRMSQPAHCPHEIFQLIELCWTFKESLRPTFIQICESLRCYLYGSSPIDYSDLDYVDYPPLSSPSISDFASTTVLPVSTSGIATDTNSHSQTTTAATSSSSLS</sequence>
<feature type="binding site" evidence="16">
    <location>
        <position position="588"/>
    </location>
    <ligand>
        <name>Mg(2+)</name>
        <dbReference type="ChEBI" id="CHEBI:18420"/>
    </ligand>
</feature>
<proteinExistence type="predicted"/>
<evidence type="ECO:0000256" key="4">
    <source>
        <dbReference type="ARBA" id="ARBA00022729"/>
    </source>
</evidence>
<dbReference type="GO" id="GO:0005524">
    <property type="term" value="F:ATP binding"/>
    <property type="evidence" value="ECO:0007669"/>
    <property type="project" value="UniProtKB-UniRule"/>
</dbReference>
<feature type="site" description="Important for interaction with phosphotyrosine-binding proteins" evidence="17">
    <location>
        <position position="713"/>
    </location>
</feature>
<dbReference type="SMART" id="SM00409">
    <property type="entry name" value="IG"/>
    <property type="match status" value="2"/>
</dbReference>
<dbReference type="SUPFAM" id="SSF56112">
    <property type="entry name" value="Protein kinase-like (PK-like)"/>
    <property type="match status" value="1"/>
</dbReference>
<evidence type="ECO:0000259" key="22">
    <source>
        <dbReference type="PROSITE" id="PS50011"/>
    </source>
</evidence>
<dbReference type="AlphaFoldDB" id="A0A816XM11"/>
<dbReference type="SUPFAM" id="SSF48726">
    <property type="entry name" value="Immunoglobulin"/>
    <property type="match status" value="2"/>
</dbReference>
<evidence type="ECO:0000313" key="24">
    <source>
        <dbReference type="EMBL" id="CAF2148578.1"/>
    </source>
</evidence>
<reference evidence="24" key="1">
    <citation type="submission" date="2021-02" db="EMBL/GenBank/DDBJ databases">
        <authorList>
            <person name="Nowell W R."/>
        </authorList>
    </citation>
    <scope>NUCLEOTIDE SEQUENCE</scope>
</reference>
<keyword evidence="11" id="KW-0325">Glycoprotein</keyword>
<dbReference type="InterPro" id="IPR003599">
    <property type="entry name" value="Ig_sub"/>
</dbReference>
<dbReference type="InterPro" id="IPR017441">
    <property type="entry name" value="Protein_kinase_ATP_BS"/>
</dbReference>
<dbReference type="Pfam" id="PF07679">
    <property type="entry name" value="I-set"/>
    <property type="match status" value="1"/>
</dbReference>
<keyword evidence="5 15" id="KW-0547">Nucleotide-binding</keyword>
<dbReference type="PANTHER" id="PTHR24416">
    <property type="entry name" value="TYROSINE-PROTEIN KINASE RECEPTOR"/>
    <property type="match status" value="1"/>
</dbReference>
<dbReference type="InterPro" id="IPR050122">
    <property type="entry name" value="RTK"/>
</dbReference>
<dbReference type="PRINTS" id="PR00109">
    <property type="entry name" value="TYRKINASE"/>
</dbReference>
<comment type="caution">
    <text evidence="24">The sequence shown here is derived from an EMBL/GenBank/DDBJ whole genome shotgun (WGS) entry which is preliminary data.</text>
</comment>
<protein>
    <recommendedName>
        <fullName evidence="2">receptor protein-tyrosine kinase</fullName>
        <ecNumber evidence="2">2.7.10.1</ecNumber>
    </recommendedName>
</protein>
<keyword evidence="16" id="KW-0460">Magnesium</keyword>
<feature type="domain" description="Ig-like" evidence="23">
    <location>
        <begin position="172"/>
        <end position="286"/>
    </location>
</feature>
<dbReference type="GO" id="GO:0007169">
    <property type="term" value="P:cell surface receptor protein tyrosine kinase signaling pathway"/>
    <property type="evidence" value="ECO:0007669"/>
    <property type="project" value="TreeGrafter"/>
</dbReference>
<feature type="domain" description="Ig-like" evidence="23">
    <location>
        <begin position="78"/>
        <end position="163"/>
    </location>
</feature>
<keyword evidence="4 21" id="KW-0732">Signal</keyword>